<evidence type="ECO:0000256" key="5">
    <source>
        <dbReference type="ARBA" id="ARBA00022679"/>
    </source>
</evidence>
<dbReference type="SUPFAM" id="SSF48452">
    <property type="entry name" value="TPR-like"/>
    <property type="match status" value="2"/>
</dbReference>
<evidence type="ECO:0000256" key="7">
    <source>
        <dbReference type="ARBA" id="ARBA00022803"/>
    </source>
</evidence>
<feature type="repeat" description="TPR" evidence="8">
    <location>
        <begin position="74"/>
        <end position="107"/>
    </location>
</feature>
<keyword evidence="6" id="KW-0677">Repeat</keyword>
<evidence type="ECO:0000256" key="8">
    <source>
        <dbReference type="PROSITE-ProRule" id="PRU00339"/>
    </source>
</evidence>
<dbReference type="RefSeq" id="WP_167527576.1">
    <property type="nucleotide sequence ID" value="NZ_AP021874.1"/>
</dbReference>
<dbReference type="InterPro" id="IPR011990">
    <property type="entry name" value="TPR-like_helical_dom_sf"/>
</dbReference>
<dbReference type="Gene3D" id="1.25.40.10">
    <property type="entry name" value="Tetratricopeptide repeat domain"/>
    <property type="match status" value="4"/>
</dbReference>
<dbReference type="PANTHER" id="PTHR44366:SF1">
    <property type="entry name" value="UDP-N-ACETYLGLUCOSAMINE--PEPTIDE N-ACETYLGLUCOSAMINYLTRANSFERASE 110 KDA SUBUNIT"/>
    <property type="match status" value="1"/>
</dbReference>
<comment type="pathway">
    <text evidence="1">Protein modification; protein glycosylation.</text>
</comment>
<dbReference type="Pfam" id="PF13414">
    <property type="entry name" value="TPR_11"/>
    <property type="match status" value="2"/>
</dbReference>
<dbReference type="Pfam" id="PF13844">
    <property type="entry name" value="Glyco_transf_41"/>
    <property type="match status" value="2"/>
</dbReference>
<feature type="domain" description="O-GlcNAc transferase C-terminal" evidence="9">
    <location>
        <begin position="600"/>
        <end position="785"/>
    </location>
</feature>
<organism evidence="10 11">
    <name type="scientific">Desulfosarcina alkanivorans</name>
    <dbReference type="NCBI Taxonomy" id="571177"/>
    <lineage>
        <taxon>Bacteria</taxon>
        <taxon>Pseudomonadati</taxon>
        <taxon>Thermodesulfobacteriota</taxon>
        <taxon>Desulfobacteria</taxon>
        <taxon>Desulfobacterales</taxon>
        <taxon>Desulfosarcinaceae</taxon>
        <taxon>Desulfosarcina</taxon>
    </lineage>
</organism>
<keyword evidence="7 8" id="KW-0802">TPR repeat</keyword>
<evidence type="ECO:0000256" key="1">
    <source>
        <dbReference type="ARBA" id="ARBA00004922"/>
    </source>
</evidence>
<dbReference type="SMART" id="SM00028">
    <property type="entry name" value="TPR"/>
    <property type="match status" value="10"/>
</dbReference>
<evidence type="ECO:0000256" key="2">
    <source>
        <dbReference type="ARBA" id="ARBA00005386"/>
    </source>
</evidence>
<feature type="repeat" description="TPR" evidence="8">
    <location>
        <begin position="312"/>
        <end position="345"/>
    </location>
</feature>
<dbReference type="InterPro" id="IPR013105">
    <property type="entry name" value="TPR_2"/>
</dbReference>
<accession>A0A5K7YJ19</accession>
<name>A0A5K7YJ19_9BACT</name>
<dbReference type="GO" id="GO:0097363">
    <property type="term" value="F:protein O-acetylglucosaminyltransferase activity"/>
    <property type="evidence" value="ECO:0007669"/>
    <property type="project" value="UniProtKB-EC"/>
</dbReference>
<evidence type="ECO:0000256" key="4">
    <source>
        <dbReference type="ARBA" id="ARBA00022676"/>
    </source>
</evidence>
<feature type="repeat" description="TPR" evidence="8">
    <location>
        <begin position="210"/>
        <end position="243"/>
    </location>
</feature>
<dbReference type="PANTHER" id="PTHR44366">
    <property type="entry name" value="UDP-N-ACETYLGLUCOSAMINE--PEPTIDE N-ACETYLGLUCOSAMINYLTRANSFERASE 110 KDA SUBUNIT"/>
    <property type="match status" value="1"/>
</dbReference>
<protein>
    <recommendedName>
        <fullName evidence="3">protein O-GlcNAc transferase</fullName>
        <ecNumber evidence="3">2.4.1.255</ecNumber>
    </recommendedName>
</protein>
<evidence type="ECO:0000256" key="3">
    <source>
        <dbReference type="ARBA" id="ARBA00011970"/>
    </source>
</evidence>
<evidence type="ECO:0000313" key="11">
    <source>
        <dbReference type="Proteomes" id="UP000427906"/>
    </source>
</evidence>
<evidence type="ECO:0000313" key="10">
    <source>
        <dbReference type="EMBL" id="BBO66741.1"/>
    </source>
</evidence>
<gene>
    <name evidence="10" type="ORF">DSCA_06710</name>
</gene>
<evidence type="ECO:0000259" key="9">
    <source>
        <dbReference type="Pfam" id="PF13844"/>
    </source>
</evidence>
<dbReference type="Pfam" id="PF07719">
    <property type="entry name" value="TPR_2"/>
    <property type="match status" value="1"/>
</dbReference>
<feature type="repeat" description="TPR" evidence="8">
    <location>
        <begin position="176"/>
        <end position="209"/>
    </location>
</feature>
<sequence>MQGCDIQHNLKRAVAFHQGGEIEAASQLYLRILAIEPDNAQALHLMGVAAYQQGRCDAAINLIEKAIERDDTCADYHNNLGNACLEAGRAGEAAGHYRHAIRLQPDYGEAHFGLGNACYQNGDHQEALSSYATAVALSPGFAEAHNNMGIVLGASGQTGRAISAFQNALLANPVYMDALHNLADALTRSGDYGQAVAAYEKILQMAPESARIHAAMGNARHAQKNFSEAIRCYRRALAIAPDLPSAHNDLGTVHMDLGQLDAARRCYRQCLRLQPDHAGACNNLGILCKLSGKYDEAVRWYRQAIRLKPDFADAYYNLGHVFGRQKQILPAISCYRKTLSLRPDHIRAHAYLIRQLQHGCMWADLADAVRQLRSLTDEPIGKGVNAGVMPFLAFSISDDPRYNLAVSRSWCRRAFSHFQPVRGPEQDRTDAGGHSDDRICIGYLSGDFKNHATAHLMASLFQTHDRSGFKIHAYSYGIDDRSDYRRRIETGCDRFVDIRALTHRDAALRIARDGVDILVELKGHTEGNRMEICAYRPAPIQVAYLGFPGSSGADFMDYMISDAVVTPPGHAAWFTEKLVMLPHSYQVNDRLQKISAAPVSRRDAGLPDAGCVFCSFNEPYKIEPALFDVWMSILRQVPDSVMWLLETADVTGGELRERARKCGIASNRLVFARKISKKRHLARLRLADLALDTRTVNGHTTTSDALWAGVPVISMLGTHFASRVSASLLHAVGLGDLVAESTAAYETLAVTLAADPEKLGRLKGRLEKNRLRMPLFDTGRFTRNLERAYRFIWRRHMCGQPPISFNAGDAGRPD</sequence>
<evidence type="ECO:0000256" key="6">
    <source>
        <dbReference type="ARBA" id="ARBA00022737"/>
    </source>
</evidence>
<dbReference type="KEGG" id="dalk:DSCA_06710"/>
<feature type="repeat" description="TPR" evidence="8">
    <location>
        <begin position="244"/>
        <end position="277"/>
    </location>
</feature>
<dbReference type="Gene3D" id="3.40.50.11380">
    <property type="match status" value="1"/>
</dbReference>
<dbReference type="InterPro" id="IPR019734">
    <property type="entry name" value="TPR_rpt"/>
</dbReference>
<dbReference type="InterPro" id="IPR037919">
    <property type="entry name" value="OGT"/>
</dbReference>
<dbReference type="PROSITE" id="PS50293">
    <property type="entry name" value="TPR_REGION"/>
    <property type="match status" value="2"/>
</dbReference>
<dbReference type="EMBL" id="AP021874">
    <property type="protein sequence ID" value="BBO66741.1"/>
    <property type="molecule type" value="Genomic_DNA"/>
</dbReference>
<reference evidence="10 11" key="1">
    <citation type="submission" date="2019-11" db="EMBL/GenBank/DDBJ databases">
        <title>Comparative genomics of hydrocarbon-degrading Desulfosarcina strains.</title>
        <authorList>
            <person name="Watanabe M."/>
            <person name="Kojima H."/>
            <person name="Fukui M."/>
        </authorList>
    </citation>
    <scope>NUCLEOTIDE SEQUENCE [LARGE SCALE GENOMIC DNA]</scope>
    <source>
        <strain evidence="10 11">PL12</strain>
    </source>
</reference>
<dbReference type="Pfam" id="PF13432">
    <property type="entry name" value="TPR_16"/>
    <property type="match status" value="2"/>
</dbReference>
<keyword evidence="11" id="KW-1185">Reference proteome</keyword>
<feature type="domain" description="O-GlcNAc transferase C-terminal" evidence="9">
    <location>
        <begin position="360"/>
        <end position="592"/>
    </location>
</feature>
<proteinExistence type="inferred from homology"/>
<dbReference type="Proteomes" id="UP000427906">
    <property type="component" value="Chromosome"/>
</dbReference>
<feature type="repeat" description="TPR" evidence="8">
    <location>
        <begin position="108"/>
        <end position="141"/>
    </location>
</feature>
<dbReference type="InterPro" id="IPR029489">
    <property type="entry name" value="OGT/SEC/SPY_C"/>
</dbReference>
<feature type="repeat" description="TPR" evidence="8">
    <location>
        <begin position="142"/>
        <end position="175"/>
    </location>
</feature>
<keyword evidence="5" id="KW-0808">Transferase</keyword>
<feature type="repeat" description="TPR" evidence="8">
    <location>
        <begin position="278"/>
        <end position="311"/>
    </location>
</feature>
<dbReference type="EC" id="2.4.1.255" evidence="3"/>
<dbReference type="Gene3D" id="3.40.50.2000">
    <property type="entry name" value="Glycogen Phosphorylase B"/>
    <property type="match status" value="1"/>
</dbReference>
<comment type="similarity">
    <text evidence="2">Belongs to the glycosyltransferase 41 family. O-GlcNAc transferase subfamily.</text>
</comment>
<dbReference type="AlphaFoldDB" id="A0A5K7YJ19"/>
<dbReference type="PROSITE" id="PS50005">
    <property type="entry name" value="TPR"/>
    <property type="match status" value="8"/>
</dbReference>
<dbReference type="GO" id="GO:0006493">
    <property type="term" value="P:protein O-linked glycosylation"/>
    <property type="evidence" value="ECO:0007669"/>
    <property type="project" value="InterPro"/>
</dbReference>
<keyword evidence="4" id="KW-0328">Glycosyltransferase</keyword>